<sequence length="180" mass="20723">MSYNGYNWPCESYNANGQPRQQLYEGQQHPNSDEMQADLFYQRGNRVVHQPVRDWVNAYLTSAEAAPKSDWVNEYLTPARTPLPEVGQPARKEVQQGYFREHDRVNQYLASRLVPTADVRSLCEQIQEVQNPKESEWVNGNLPPTKVPLLGSIEANCEGAQQEPYFIAKQRNHHGPDQRE</sequence>
<organism evidence="1 2">
    <name type="scientific">Ancylostoma ceylanicum</name>
    <dbReference type="NCBI Taxonomy" id="53326"/>
    <lineage>
        <taxon>Eukaryota</taxon>
        <taxon>Metazoa</taxon>
        <taxon>Ecdysozoa</taxon>
        <taxon>Nematoda</taxon>
        <taxon>Chromadorea</taxon>
        <taxon>Rhabditida</taxon>
        <taxon>Rhabditina</taxon>
        <taxon>Rhabditomorpha</taxon>
        <taxon>Strongyloidea</taxon>
        <taxon>Ancylostomatidae</taxon>
        <taxon>Ancylostomatinae</taxon>
        <taxon>Ancylostoma</taxon>
    </lineage>
</organism>
<gene>
    <name evidence="1" type="primary">Acey_s0002.g709</name>
    <name evidence="1" type="ORF">Y032_0002g709</name>
</gene>
<accession>A0A016W2R8</accession>
<reference evidence="2" key="1">
    <citation type="journal article" date="2015" name="Nat. Genet.">
        <title>The genome and transcriptome of the zoonotic hookworm Ancylostoma ceylanicum identify infection-specific gene families.</title>
        <authorList>
            <person name="Schwarz E.M."/>
            <person name="Hu Y."/>
            <person name="Antoshechkin I."/>
            <person name="Miller M.M."/>
            <person name="Sternberg P.W."/>
            <person name="Aroian R.V."/>
        </authorList>
    </citation>
    <scope>NUCLEOTIDE SEQUENCE</scope>
    <source>
        <strain evidence="2">HY135</strain>
    </source>
</reference>
<comment type="caution">
    <text evidence="1">The sequence shown here is derived from an EMBL/GenBank/DDBJ whole genome shotgun (WGS) entry which is preliminary data.</text>
</comment>
<keyword evidence="2" id="KW-1185">Reference proteome</keyword>
<dbReference type="Proteomes" id="UP000024635">
    <property type="component" value="Unassembled WGS sequence"/>
</dbReference>
<evidence type="ECO:0000313" key="1">
    <source>
        <dbReference type="EMBL" id="EYC33298.1"/>
    </source>
</evidence>
<dbReference type="AlphaFoldDB" id="A0A016W2R8"/>
<protein>
    <submittedName>
        <fullName evidence="1">Uncharacterized protein</fullName>
    </submittedName>
</protein>
<evidence type="ECO:0000313" key="2">
    <source>
        <dbReference type="Proteomes" id="UP000024635"/>
    </source>
</evidence>
<proteinExistence type="predicted"/>
<dbReference type="EMBL" id="JARK01001338">
    <property type="protein sequence ID" value="EYC33298.1"/>
    <property type="molecule type" value="Genomic_DNA"/>
</dbReference>
<name>A0A016W2R8_9BILA</name>